<feature type="non-terminal residue" evidence="2">
    <location>
        <position position="1"/>
    </location>
</feature>
<name>C7IWI1_ORYSJ</name>
<feature type="compositionally biased region" description="Polar residues" evidence="1">
    <location>
        <begin position="1"/>
        <end position="19"/>
    </location>
</feature>
<dbReference type="AlphaFoldDB" id="C7IWI1"/>
<dbReference type="KEGG" id="dosa:Os01g0362800"/>
<evidence type="ECO:0000313" key="2">
    <source>
        <dbReference type="EMBL" id="BAH91066.1"/>
    </source>
</evidence>
<evidence type="ECO:0000256" key="1">
    <source>
        <dbReference type="SAM" id="MobiDB-lite"/>
    </source>
</evidence>
<evidence type="ECO:0000313" key="3">
    <source>
        <dbReference type="Proteomes" id="UP000000763"/>
    </source>
</evidence>
<proteinExistence type="predicted"/>
<gene>
    <name evidence="2" type="ordered locus">Os01g0362800</name>
</gene>
<reference evidence="2 3" key="1">
    <citation type="journal article" date="2005" name="Nature">
        <title>The map-based sequence of the rice genome.</title>
        <authorList>
            <consortium name="International rice genome sequencing project (IRGSP)"/>
            <person name="Matsumoto T."/>
            <person name="Wu J."/>
            <person name="Kanamori H."/>
            <person name="Katayose Y."/>
            <person name="Fujisawa M."/>
            <person name="Namiki N."/>
            <person name="Mizuno H."/>
            <person name="Yamamoto K."/>
            <person name="Antonio B.A."/>
            <person name="Baba T."/>
            <person name="Sakata K."/>
            <person name="Nagamura Y."/>
            <person name="Aoki H."/>
            <person name="Arikawa K."/>
            <person name="Arita K."/>
            <person name="Bito T."/>
            <person name="Chiden Y."/>
            <person name="Fujitsuka N."/>
            <person name="Fukunaka R."/>
            <person name="Hamada M."/>
            <person name="Harada C."/>
            <person name="Hayashi A."/>
            <person name="Hijishita S."/>
            <person name="Honda M."/>
            <person name="Hosokawa S."/>
            <person name="Ichikawa Y."/>
            <person name="Idonuma A."/>
            <person name="Iijima M."/>
            <person name="Ikeda M."/>
            <person name="Ikeno M."/>
            <person name="Ito K."/>
            <person name="Ito S."/>
            <person name="Ito T."/>
            <person name="Ito Y."/>
            <person name="Ito Y."/>
            <person name="Iwabuchi A."/>
            <person name="Kamiya K."/>
            <person name="Karasawa W."/>
            <person name="Kurita K."/>
            <person name="Katagiri S."/>
            <person name="Kikuta A."/>
            <person name="Kobayashi H."/>
            <person name="Kobayashi N."/>
            <person name="Machita K."/>
            <person name="Maehara T."/>
            <person name="Masukawa M."/>
            <person name="Mizubayashi T."/>
            <person name="Mukai Y."/>
            <person name="Nagasaki H."/>
            <person name="Nagata Y."/>
            <person name="Naito S."/>
            <person name="Nakashima M."/>
            <person name="Nakama Y."/>
            <person name="Nakamichi Y."/>
            <person name="Nakamura M."/>
            <person name="Meguro A."/>
            <person name="Negishi M."/>
            <person name="Ohta I."/>
            <person name="Ohta T."/>
            <person name="Okamoto M."/>
            <person name="Ono N."/>
            <person name="Saji S."/>
            <person name="Sakaguchi M."/>
            <person name="Sakai K."/>
            <person name="Shibata M."/>
            <person name="Shimokawa T."/>
            <person name="Song J."/>
            <person name="Takazaki Y."/>
            <person name="Terasawa K."/>
            <person name="Tsugane M."/>
            <person name="Tsuji K."/>
            <person name="Ueda S."/>
            <person name="Waki K."/>
            <person name="Yamagata H."/>
            <person name="Yamamoto M."/>
            <person name="Yamamoto S."/>
            <person name="Yamane H."/>
            <person name="Yoshiki S."/>
            <person name="Yoshihara R."/>
            <person name="Yukawa K."/>
            <person name="Zhong H."/>
            <person name="Yano M."/>
            <person name="Yuan Q."/>
            <person name="Ouyang S."/>
            <person name="Liu J."/>
            <person name="Jones K.M."/>
            <person name="Gansberger K."/>
            <person name="Moffat K."/>
            <person name="Hill J."/>
            <person name="Bera J."/>
            <person name="Fadrosh D."/>
            <person name="Jin S."/>
            <person name="Johri S."/>
            <person name="Kim M."/>
            <person name="Overton L."/>
            <person name="Reardon M."/>
            <person name="Tsitrin T."/>
            <person name="Vuong H."/>
            <person name="Weaver B."/>
            <person name="Ciecko A."/>
            <person name="Tallon L."/>
            <person name="Jackson J."/>
            <person name="Pai G."/>
            <person name="Aken S.V."/>
            <person name="Utterback T."/>
            <person name="Reidmuller S."/>
            <person name="Feldblyum T."/>
            <person name="Hsiao J."/>
            <person name="Zismann V."/>
            <person name="Iobst S."/>
            <person name="de Vazeille A.R."/>
            <person name="Buell C.R."/>
            <person name="Ying K."/>
            <person name="Li Y."/>
            <person name="Lu T."/>
            <person name="Huang Y."/>
            <person name="Zhao Q."/>
            <person name="Feng Q."/>
            <person name="Zhang L."/>
            <person name="Zhu J."/>
            <person name="Weng Q."/>
            <person name="Mu J."/>
            <person name="Lu Y."/>
            <person name="Fan D."/>
            <person name="Liu Y."/>
            <person name="Guan J."/>
            <person name="Zhang Y."/>
            <person name="Yu S."/>
            <person name="Liu X."/>
            <person name="Zhang Y."/>
            <person name="Hong G."/>
            <person name="Han B."/>
            <person name="Choisne N."/>
            <person name="Demange N."/>
            <person name="Orjeda G."/>
            <person name="Samain S."/>
            <person name="Cattolico L."/>
            <person name="Pelletier E."/>
            <person name="Couloux A."/>
            <person name="Segurens B."/>
            <person name="Wincker P."/>
            <person name="D'Hont A."/>
            <person name="Scarpelli C."/>
            <person name="Weissenbach J."/>
            <person name="Salanoubat M."/>
            <person name="Quetier F."/>
            <person name="Yu Y."/>
            <person name="Kim H.R."/>
            <person name="Rambo T."/>
            <person name="Currie J."/>
            <person name="Collura K."/>
            <person name="Luo M."/>
            <person name="Yang T."/>
            <person name="Ammiraju J.S.S."/>
            <person name="Engler F."/>
            <person name="Soderlund C."/>
            <person name="Wing R.A."/>
            <person name="Palmer L.E."/>
            <person name="de la Bastide M."/>
            <person name="Spiegel L."/>
            <person name="Nascimento L."/>
            <person name="Zutavern T."/>
            <person name="O'Shaughnessy A."/>
            <person name="Dike S."/>
            <person name="Dedhia N."/>
            <person name="Preston R."/>
            <person name="Balija V."/>
            <person name="McCombie W.R."/>
            <person name="Chow T."/>
            <person name="Chen H."/>
            <person name="Chung M."/>
            <person name="Chen C."/>
            <person name="Shaw J."/>
            <person name="Wu H."/>
            <person name="Hsiao K."/>
            <person name="Chao Y."/>
            <person name="Chu M."/>
            <person name="Cheng C."/>
            <person name="Hour A."/>
            <person name="Lee P."/>
            <person name="Lin S."/>
            <person name="Lin Y."/>
            <person name="Liou J."/>
            <person name="Liu S."/>
            <person name="Hsing Y."/>
            <person name="Raghuvanshi S."/>
            <person name="Mohanty A."/>
            <person name="Bharti A.K."/>
            <person name="Gaur A."/>
            <person name="Gupta V."/>
            <person name="Kumar D."/>
            <person name="Ravi V."/>
            <person name="Vij S."/>
            <person name="Kapur A."/>
            <person name="Khurana P."/>
            <person name="Khurana P."/>
            <person name="Khurana J.P."/>
            <person name="Tyagi A.K."/>
            <person name="Gaikwad K."/>
            <person name="Singh A."/>
            <person name="Dalal V."/>
            <person name="Srivastava S."/>
            <person name="Dixit A."/>
            <person name="Pal A.K."/>
            <person name="Ghazi I.A."/>
            <person name="Yadav M."/>
            <person name="Pandit A."/>
            <person name="Bhargava A."/>
            <person name="Sureshbabu K."/>
            <person name="Batra K."/>
            <person name="Sharma T.R."/>
            <person name="Mohapatra T."/>
            <person name="Singh N.K."/>
            <person name="Messing J."/>
            <person name="Nelson A.B."/>
            <person name="Fuks G."/>
            <person name="Kavchok S."/>
            <person name="Keizer G."/>
            <person name="Linton E."/>
            <person name="Llaca V."/>
            <person name="Song R."/>
            <person name="Tanyolac B."/>
            <person name="Young S."/>
            <person name="Ho-Il K."/>
            <person name="Hahn J.H."/>
            <person name="Sangsakoo G."/>
            <person name="Vanavichit A."/>
            <person name="de Mattos Luiz.A.T."/>
            <person name="Zimmer P.D."/>
            <person name="Malone G."/>
            <person name="Dellagostin O."/>
            <person name="de Oliveira A.C."/>
            <person name="Bevan M."/>
            <person name="Bancroft I."/>
            <person name="Minx P."/>
            <person name="Cordum H."/>
            <person name="Wilson R."/>
            <person name="Cheng Z."/>
            <person name="Jin W."/>
            <person name="Jiang J."/>
            <person name="Leong S.A."/>
            <person name="Iwama H."/>
            <person name="Gojobori T."/>
            <person name="Itoh T."/>
            <person name="Niimura Y."/>
            <person name="Fujii Y."/>
            <person name="Habara T."/>
            <person name="Sakai H."/>
            <person name="Sato Y."/>
            <person name="Wilson G."/>
            <person name="Kumar K."/>
            <person name="McCouch S."/>
            <person name="Juretic N."/>
            <person name="Hoen D."/>
            <person name="Wright S."/>
            <person name="Bruskiewich R."/>
            <person name="Bureau T."/>
            <person name="Miyao A."/>
            <person name="Hirochika H."/>
            <person name="Nishikawa T."/>
            <person name="Kadowaki K."/>
            <person name="Sugiura M."/>
            <person name="Burr B."/>
            <person name="Sasaki T."/>
        </authorList>
    </citation>
    <scope>NUCLEOTIDE SEQUENCE [LARGE SCALE GENOMIC DNA]</scope>
    <source>
        <strain evidence="3">cv. Nipponbare</strain>
    </source>
</reference>
<protein>
    <submittedName>
        <fullName evidence="2">Os01g0362800 protein</fullName>
    </submittedName>
</protein>
<organism evidence="2 3">
    <name type="scientific">Oryza sativa subsp. japonica</name>
    <name type="common">Rice</name>
    <dbReference type="NCBI Taxonomy" id="39947"/>
    <lineage>
        <taxon>Eukaryota</taxon>
        <taxon>Viridiplantae</taxon>
        <taxon>Streptophyta</taxon>
        <taxon>Embryophyta</taxon>
        <taxon>Tracheophyta</taxon>
        <taxon>Spermatophyta</taxon>
        <taxon>Magnoliopsida</taxon>
        <taxon>Liliopsida</taxon>
        <taxon>Poales</taxon>
        <taxon>Poaceae</taxon>
        <taxon>BOP clade</taxon>
        <taxon>Oryzoideae</taxon>
        <taxon>Oryzeae</taxon>
        <taxon>Oryzinae</taxon>
        <taxon>Oryza</taxon>
        <taxon>Oryza sativa</taxon>
    </lineage>
</organism>
<sequence length="56" mass="6143">QQEQVCAELQTTAETQPNSSRHRNGKIDHSSNSSDQVDEESNILKSLLCCSGIHST</sequence>
<dbReference type="Proteomes" id="UP000000763">
    <property type="component" value="Chromosome 1"/>
</dbReference>
<accession>C7IWI1</accession>
<dbReference type="EMBL" id="AP008207">
    <property type="protein sequence ID" value="BAH91066.1"/>
    <property type="molecule type" value="Genomic_DNA"/>
</dbReference>
<feature type="region of interest" description="Disordered" evidence="1">
    <location>
        <begin position="1"/>
        <end position="39"/>
    </location>
</feature>
<reference evidence="3" key="2">
    <citation type="journal article" date="2008" name="Nucleic Acids Res.">
        <title>The rice annotation project database (RAP-DB): 2008 update.</title>
        <authorList>
            <consortium name="The rice annotation project (RAP)"/>
        </authorList>
    </citation>
    <scope>GENOME REANNOTATION</scope>
    <source>
        <strain evidence="3">cv. Nipponbare</strain>
    </source>
</reference>